<comment type="caution">
    <text evidence="6">The sequence shown here is derived from an EMBL/GenBank/DDBJ whole genome shotgun (WGS) entry which is preliminary data.</text>
</comment>
<protein>
    <submittedName>
        <fullName evidence="6">TetR/AcrR family transcriptional regulator</fullName>
    </submittedName>
</protein>
<sequence>MSTRDTVLAAAQRLLTTEPTASMAQIAAAAGVGRATVHRHFSSREDLLLEIGERSLARWDESQREVGMAEVVASGDPARIRACLEELLDRFVVDADEMGIALTDPTVVNAPDLRARADELFAQEVTLYAAAQEAGVLRADVPARWLGHSVYGLLVAVRDALVAGDIARRDAEALVRSTFLDGSAAR</sequence>
<dbReference type="Proteomes" id="UP001597229">
    <property type="component" value="Unassembled WGS sequence"/>
</dbReference>
<feature type="domain" description="HTH tetR-type" evidence="5">
    <location>
        <begin position="1"/>
        <end position="59"/>
    </location>
</feature>
<dbReference type="RefSeq" id="WP_367917139.1">
    <property type="nucleotide sequence ID" value="NZ_BAABAC010000001.1"/>
</dbReference>
<accession>A0ABW3W392</accession>
<keyword evidence="7" id="KW-1185">Reference proteome</keyword>
<dbReference type="Gene3D" id="1.10.357.10">
    <property type="entry name" value="Tetracycline Repressor, domain 2"/>
    <property type="match status" value="1"/>
</dbReference>
<name>A0ABW3W392_9ACTN</name>
<keyword evidence="1" id="KW-0805">Transcription regulation</keyword>
<feature type="DNA-binding region" description="H-T-H motif" evidence="4">
    <location>
        <begin position="22"/>
        <end position="41"/>
    </location>
</feature>
<dbReference type="Pfam" id="PF00440">
    <property type="entry name" value="TetR_N"/>
    <property type="match status" value="1"/>
</dbReference>
<proteinExistence type="predicted"/>
<dbReference type="PANTHER" id="PTHR30055">
    <property type="entry name" value="HTH-TYPE TRANSCRIPTIONAL REGULATOR RUTR"/>
    <property type="match status" value="1"/>
</dbReference>
<gene>
    <name evidence="6" type="ORF">ACFQ3F_13855</name>
</gene>
<reference evidence="7" key="1">
    <citation type="journal article" date="2019" name="Int. J. Syst. Evol. Microbiol.">
        <title>The Global Catalogue of Microorganisms (GCM) 10K type strain sequencing project: providing services to taxonomists for standard genome sequencing and annotation.</title>
        <authorList>
            <consortium name="The Broad Institute Genomics Platform"/>
            <consortium name="The Broad Institute Genome Sequencing Center for Infectious Disease"/>
            <person name="Wu L."/>
            <person name="Ma J."/>
        </authorList>
    </citation>
    <scope>NUCLEOTIDE SEQUENCE [LARGE SCALE GENOMIC DNA]</scope>
    <source>
        <strain evidence="7">CCUG 52478</strain>
    </source>
</reference>
<evidence type="ECO:0000256" key="1">
    <source>
        <dbReference type="ARBA" id="ARBA00023015"/>
    </source>
</evidence>
<dbReference type="EMBL" id="JBHTLX010000019">
    <property type="protein sequence ID" value="MFD1248879.1"/>
    <property type="molecule type" value="Genomic_DNA"/>
</dbReference>
<dbReference type="InterPro" id="IPR050109">
    <property type="entry name" value="HTH-type_TetR-like_transc_reg"/>
</dbReference>
<dbReference type="PANTHER" id="PTHR30055:SF234">
    <property type="entry name" value="HTH-TYPE TRANSCRIPTIONAL REGULATOR BETI"/>
    <property type="match status" value="1"/>
</dbReference>
<evidence type="ECO:0000313" key="7">
    <source>
        <dbReference type="Proteomes" id="UP001597229"/>
    </source>
</evidence>
<evidence type="ECO:0000256" key="3">
    <source>
        <dbReference type="ARBA" id="ARBA00023163"/>
    </source>
</evidence>
<evidence type="ECO:0000313" key="6">
    <source>
        <dbReference type="EMBL" id="MFD1248879.1"/>
    </source>
</evidence>
<keyword evidence="2 4" id="KW-0238">DNA-binding</keyword>
<dbReference type="InterPro" id="IPR009057">
    <property type="entry name" value="Homeodomain-like_sf"/>
</dbReference>
<keyword evidence="3" id="KW-0804">Transcription</keyword>
<evidence type="ECO:0000259" key="5">
    <source>
        <dbReference type="PROSITE" id="PS50977"/>
    </source>
</evidence>
<evidence type="ECO:0000256" key="4">
    <source>
        <dbReference type="PROSITE-ProRule" id="PRU00335"/>
    </source>
</evidence>
<dbReference type="PROSITE" id="PS50977">
    <property type="entry name" value="HTH_TETR_2"/>
    <property type="match status" value="1"/>
</dbReference>
<dbReference type="InterPro" id="IPR001647">
    <property type="entry name" value="HTH_TetR"/>
</dbReference>
<organism evidence="6 7">
    <name type="scientific">Nocardioides ginsengisoli</name>
    <dbReference type="NCBI Taxonomy" id="363868"/>
    <lineage>
        <taxon>Bacteria</taxon>
        <taxon>Bacillati</taxon>
        <taxon>Actinomycetota</taxon>
        <taxon>Actinomycetes</taxon>
        <taxon>Propionibacteriales</taxon>
        <taxon>Nocardioidaceae</taxon>
        <taxon>Nocardioides</taxon>
    </lineage>
</organism>
<evidence type="ECO:0000256" key="2">
    <source>
        <dbReference type="ARBA" id="ARBA00023125"/>
    </source>
</evidence>
<dbReference type="SUPFAM" id="SSF46689">
    <property type="entry name" value="Homeodomain-like"/>
    <property type="match status" value="1"/>
</dbReference>